<proteinExistence type="predicted"/>
<dbReference type="OMA" id="ANQYVMF"/>
<name>D3KG98_GIAIC</name>
<gene>
    <name evidence="2" type="ORF">GL50803_009367</name>
</gene>
<evidence type="ECO:0000256" key="1">
    <source>
        <dbReference type="SAM" id="MobiDB-lite"/>
    </source>
</evidence>
<dbReference type="EMBL" id="AACB03000002">
    <property type="protein sequence ID" value="KAE8303813.1"/>
    <property type="molecule type" value="Genomic_DNA"/>
</dbReference>
<feature type="compositionally biased region" description="Polar residues" evidence="1">
    <location>
        <begin position="585"/>
        <end position="595"/>
    </location>
</feature>
<reference evidence="2 3" key="1">
    <citation type="journal article" date="2007" name="Science">
        <title>Genomic minimalism in the early diverging intestinal parasite Giardia lamblia.</title>
        <authorList>
            <person name="Morrison H.G."/>
            <person name="McArthur A.G."/>
            <person name="Gillin F.D."/>
            <person name="Aley S.B."/>
            <person name="Adam R.D."/>
            <person name="Olsen G.J."/>
            <person name="Best A.A."/>
            <person name="Cande W.Z."/>
            <person name="Chen F."/>
            <person name="Cipriano M.J."/>
            <person name="Davids B.J."/>
            <person name="Dawson S.C."/>
            <person name="Elmendorf H.G."/>
            <person name="Hehl A.B."/>
            <person name="Holder M.E."/>
            <person name="Huse S.M."/>
            <person name="Kim U.U."/>
            <person name="Lasek-Nesselquist E."/>
            <person name="Manning G."/>
            <person name="Nigam A."/>
            <person name="Nixon J.E."/>
            <person name="Palm D."/>
            <person name="Passamaneck N.E."/>
            <person name="Prabhu A."/>
            <person name="Reich C.I."/>
            <person name="Reiner D.S."/>
            <person name="Samuelson J."/>
            <person name="Svard S.G."/>
            <person name="Sogin M.L."/>
        </authorList>
    </citation>
    <scope>NUCLEOTIDE SEQUENCE [LARGE SCALE GENOMIC DNA]</scope>
    <source>
        <strain evidence="2 3">WB C6</strain>
    </source>
</reference>
<evidence type="ECO:0000313" key="2">
    <source>
        <dbReference type="EMBL" id="KAE8303813.1"/>
    </source>
</evidence>
<organism evidence="2 3">
    <name type="scientific">Giardia intestinalis (strain ATCC 50803 / WB clone C6)</name>
    <name type="common">Giardia lamblia</name>
    <dbReference type="NCBI Taxonomy" id="184922"/>
    <lineage>
        <taxon>Eukaryota</taxon>
        <taxon>Metamonada</taxon>
        <taxon>Diplomonadida</taxon>
        <taxon>Hexamitidae</taxon>
        <taxon>Giardiinae</taxon>
        <taxon>Giardia</taxon>
    </lineage>
</organism>
<sequence length="813" mass="90256">MELLESLIALAEMRPHQIREYISTGRKRLMDAVHDGLTPYQRTAITIQIDELQRHRLRQFRLLDFLLGLSTADSSVSTALPIYAYNNLAKSSIEASTSREPSDLSSSNDSFSDVSLSVANQYVMFRCLRNGVTHYRSEYVLHLLGKSVSLRRRYGRRFLLPYRFFYSQHEDTVHMFLSLRDYMVLLPLEVILENFAIARYHLFANLFCFFIKDLLDVMALFHEHEIVLSGDLSHLCVDRLSGRIKLNLCTYSVPIPRSYHAGVEEDLRAVANLILRYTHDSTLYPISDVQKQLLQIAYSIHQSVSQDHSDQFLVIPNLSDVAKCLAQHPVFFSNAYPSISIINTDVVAVFTTAQELSKEMQVASIDETADSIYPLADSTPRADASLSRSPGSQHDFDNWFTTASYQPLPPIGAMLLGSNAAATPATRSRTQGPESLEIEMLGDSPVHFESTSSTIESSTTGLSPEPRLNLELQVGPPPPILSTAMRISDRYTHSWRTVERLKRETTKTNVEENREGPHNIHCCAKTSEQCLPPGKLFPVAVPQFPVSAISIIQAPSPQPQPLHQRAASNPPPSNTITRLQIANPNTSPISWSHVPTNVPPGKGRKASFGGSVLTTKISRGEHRSKSQPTPAIAPISRTIYTLNIGTEAPARKPAQFLPLKQSIPIEARPEPQAKGIAGLTTVAPPAFPSASGQAFRRHSHSAAPPLSQTEVTESISKALGPKVPYQYTRNPVSVAHQPTLSRSLSAQPRASTTEDVEDYDVLYSRVTLHAPKFAEPVRRVLIERNFSIAASAPKATKDINPIEELNQALVNYW</sequence>
<evidence type="ECO:0000313" key="3">
    <source>
        <dbReference type="Proteomes" id="UP000001548"/>
    </source>
</evidence>
<dbReference type="Proteomes" id="UP000001548">
    <property type="component" value="Unassembled WGS sequence"/>
</dbReference>
<comment type="caution">
    <text evidence="2">The sequence shown here is derived from an EMBL/GenBank/DDBJ whole genome shotgun (WGS) entry which is preliminary data.</text>
</comment>
<keyword evidence="3" id="KW-1185">Reference proteome</keyword>
<accession>D3KG98</accession>
<dbReference type="VEuPathDB" id="GiardiaDB:GL50803_9367"/>
<dbReference type="HOGENOM" id="CLU_347325_0_0_1"/>
<protein>
    <submittedName>
        <fullName evidence="2">Uncharacterized protein</fullName>
    </submittedName>
</protein>
<dbReference type="AlphaFoldDB" id="D3KG98"/>
<feature type="region of interest" description="Disordered" evidence="1">
    <location>
        <begin position="585"/>
        <end position="609"/>
    </location>
</feature>